<reference evidence="2" key="1">
    <citation type="submission" date="2020-05" db="EMBL/GenBank/DDBJ databases">
        <authorList>
            <person name="Chiriac C."/>
            <person name="Salcher M."/>
            <person name="Ghai R."/>
            <person name="Kavagutti S V."/>
        </authorList>
    </citation>
    <scope>NUCLEOTIDE SEQUENCE</scope>
</reference>
<gene>
    <name evidence="3" type="ORF">UFOVP1334_19</name>
    <name evidence="1" type="ORF">UFOVP296_12</name>
    <name evidence="2" type="ORF">UFOVP912_31</name>
</gene>
<protein>
    <submittedName>
        <fullName evidence="2">Uncharacterized protein</fullName>
    </submittedName>
</protein>
<sequence>MKPVNTDKYYASLAIQTRKYGHCYVHAGMRADWTGDNGILYRVTGYGRSLETRRGHKYKVHAVGYHAKPVSSKVLAAI</sequence>
<accession>A0A6J5PFW7</accession>
<organism evidence="2">
    <name type="scientific">uncultured Caudovirales phage</name>
    <dbReference type="NCBI Taxonomy" id="2100421"/>
    <lineage>
        <taxon>Viruses</taxon>
        <taxon>Duplodnaviria</taxon>
        <taxon>Heunggongvirae</taxon>
        <taxon>Uroviricota</taxon>
        <taxon>Caudoviricetes</taxon>
        <taxon>Peduoviridae</taxon>
        <taxon>Maltschvirus</taxon>
        <taxon>Maltschvirus maltsch</taxon>
    </lineage>
</organism>
<dbReference type="EMBL" id="LR797283">
    <property type="protein sequence ID" value="CAB4199165.1"/>
    <property type="molecule type" value="Genomic_DNA"/>
</dbReference>
<evidence type="ECO:0000313" key="1">
    <source>
        <dbReference type="EMBL" id="CAB4136079.1"/>
    </source>
</evidence>
<dbReference type="EMBL" id="LR796853">
    <property type="protein sequence ID" value="CAB4170042.1"/>
    <property type="molecule type" value="Genomic_DNA"/>
</dbReference>
<evidence type="ECO:0000313" key="2">
    <source>
        <dbReference type="EMBL" id="CAB4170042.1"/>
    </source>
</evidence>
<dbReference type="EMBL" id="LR796314">
    <property type="protein sequence ID" value="CAB4136079.1"/>
    <property type="molecule type" value="Genomic_DNA"/>
</dbReference>
<name>A0A6J5PFW7_9CAUD</name>
<proteinExistence type="predicted"/>
<evidence type="ECO:0000313" key="3">
    <source>
        <dbReference type="EMBL" id="CAB4199165.1"/>
    </source>
</evidence>